<proteinExistence type="predicted"/>
<keyword evidence="1" id="KW-0472">Membrane</keyword>
<evidence type="ECO:0000313" key="3">
    <source>
        <dbReference type="Proteomes" id="UP000317371"/>
    </source>
</evidence>
<dbReference type="AlphaFoldDB" id="A0A540VGR7"/>
<dbReference type="OrthoDB" id="9861033at2"/>
<sequence length="219" mass="23930">MDYLERLWAENPTTVAALGVLLVCILAILSALIRARQRSRDLLAALGDSARGQVVLLRPLGLWGFEAAIQPAPEPFSQFVVRYRAAPALLAWLLRPLLYGANQLTFQASLNTRPAGELLWIRGQVPSRALGKGTELGLWVQHRLDISGSEYATRGPNPGALQHVFLDLQTRFGPILRKVSIQADAAPEMEVVVRTRGLNPEQIPALVATLRAAGRAALY</sequence>
<accession>A0A540VGR7</accession>
<keyword evidence="3" id="KW-1185">Reference proteome</keyword>
<organism evidence="2 3">
    <name type="scientific">Litorilinea aerophila</name>
    <dbReference type="NCBI Taxonomy" id="1204385"/>
    <lineage>
        <taxon>Bacteria</taxon>
        <taxon>Bacillati</taxon>
        <taxon>Chloroflexota</taxon>
        <taxon>Caldilineae</taxon>
        <taxon>Caldilineales</taxon>
        <taxon>Caldilineaceae</taxon>
        <taxon>Litorilinea</taxon>
    </lineage>
</organism>
<dbReference type="Proteomes" id="UP000317371">
    <property type="component" value="Unassembled WGS sequence"/>
</dbReference>
<evidence type="ECO:0000256" key="1">
    <source>
        <dbReference type="SAM" id="Phobius"/>
    </source>
</evidence>
<dbReference type="InParanoid" id="A0A540VGR7"/>
<gene>
    <name evidence="2" type="ORF">FKZ61_09435</name>
</gene>
<keyword evidence="1" id="KW-0812">Transmembrane</keyword>
<protein>
    <submittedName>
        <fullName evidence="2">Uncharacterized protein</fullName>
    </submittedName>
</protein>
<name>A0A540VGR7_9CHLR</name>
<evidence type="ECO:0000313" key="2">
    <source>
        <dbReference type="EMBL" id="TQE95958.1"/>
    </source>
</evidence>
<dbReference type="EMBL" id="VIGC01000010">
    <property type="protein sequence ID" value="TQE95958.1"/>
    <property type="molecule type" value="Genomic_DNA"/>
</dbReference>
<feature type="transmembrane region" description="Helical" evidence="1">
    <location>
        <begin position="12"/>
        <end position="33"/>
    </location>
</feature>
<reference evidence="2 3" key="1">
    <citation type="submission" date="2019-06" db="EMBL/GenBank/DDBJ databases">
        <title>Genome sequence of Litorilinea aerophila BAA-2444.</title>
        <authorList>
            <person name="Maclea K.S."/>
            <person name="Maurais E.G."/>
            <person name="Iannazzi L.C."/>
        </authorList>
    </citation>
    <scope>NUCLEOTIDE SEQUENCE [LARGE SCALE GENOMIC DNA]</scope>
    <source>
        <strain evidence="2 3">ATCC BAA-2444</strain>
    </source>
</reference>
<comment type="caution">
    <text evidence="2">The sequence shown here is derived from an EMBL/GenBank/DDBJ whole genome shotgun (WGS) entry which is preliminary data.</text>
</comment>
<keyword evidence="1" id="KW-1133">Transmembrane helix</keyword>
<dbReference type="RefSeq" id="WP_141609875.1">
    <property type="nucleotide sequence ID" value="NZ_VIGC02000010.1"/>
</dbReference>